<reference evidence="2 3" key="1">
    <citation type="submission" date="2020-12" db="EMBL/GenBank/DDBJ databases">
        <title>Metabolic potential, ecology and presence of endohyphal bacteria is reflected in genomic diversity of Mucoromycotina.</title>
        <authorList>
            <person name="Muszewska A."/>
            <person name="Okrasinska A."/>
            <person name="Steczkiewicz K."/>
            <person name="Drgas O."/>
            <person name="Orlowska M."/>
            <person name="Perlinska-Lenart U."/>
            <person name="Aleksandrzak-Piekarczyk T."/>
            <person name="Szatraj K."/>
            <person name="Zielenkiewicz U."/>
            <person name="Pilsyk S."/>
            <person name="Malc E."/>
            <person name="Mieczkowski P."/>
            <person name="Kruszewska J.S."/>
            <person name="Biernat P."/>
            <person name="Pawlowska J."/>
        </authorList>
    </citation>
    <scope>NUCLEOTIDE SEQUENCE [LARGE SCALE GENOMIC DNA]</scope>
    <source>
        <strain evidence="2 3">CBS 142.35</strain>
    </source>
</reference>
<dbReference type="GO" id="GO:0032259">
    <property type="term" value="P:methylation"/>
    <property type="evidence" value="ECO:0007669"/>
    <property type="project" value="UniProtKB-KW"/>
</dbReference>
<protein>
    <recommendedName>
        <fullName evidence="1">Protein-lysine N-methyltransferase EFM6</fullName>
        <ecNumber evidence="1">2.1.1.-</ecNumber>
    </recommendedName>
    <alternativeName>
        <fullName evidence="1">Elongation factor methyltransferase 6</fullName>
    </alternativeName>
</protein>
<evidence type="ECO:0000313" key="2">
    <source>
        <dbReference type="EMBL" id="KAG2220673.1"/>
    </source>
</evidence>
<proteinExistence type="inferred from homology"/>
<keyword evidence="1" id="KW-0963">Cytoplasm</keyword>
<evidence type="ECO:0000313" key="3">
    <source>
        <dbReference type="Proteomes" id="UP000646827"/>
    </source>
</evidence>
<keyword evidence="1" id="KW-0489">Methyltransferase</keyword>
<comment type="similarity">
    <text evidence="1">Belongs to the class I-like SAM-binding methyltransferase superfamily. METTL21 family. EFM6 subfamily.</text>
</comment>
<dbReference type="PANTHER" id="PTHR14614:SF152">
    <property type="entry name" value="PROTEIN-LYSINE N-METHYLTRANSFERASE EFM6"/>
    <property type="match status" value="1"/>
</dbReference>
<accession>A0A8H7VLA5</accession>
<dbReference type="OrthoDB" id="407325at2759"/>
<dbReference type="PANTHER" id="PTHR14614">
    <property type="entry name" value="HEPATOCELLULAR CARCINOMA-ASSOCIATED ANTIGEN"/>
    <property type="match status" value="1"/>
</dbReference>
<dbReference type="Gene3D" id="3.40.50.150">
    <property type="entry name" value="Vaccinia Virus protein VP39"/>
    <property type="match status" value="1"/>
</dbReference>
<comment type="function">
    <text evidence="1">S-adenosyl-L-methionine-dependent protein-lysine N-methyltransferase that methylates elongation factor 1-alpha.</text>
</comment>
<dbReference type="SUPFAM" id="SSF53335">
    <property type="entry name" value="S-adenosyl-L-methionine-dependent methyltransferases"/>
    <property type="match status" value="1"/>
</dbReference>
<dbReference type="InterPro" id="IPR019410">
    <property type="entry name" value="Methyltransf_16"/>
</dbReference>
<keyword evidence="3" id="KW-1185">Reference proteome</keyword>
<evidence type="ECO:0000256" key="1">
    <source>
        <dbReference type="HAMAP-Rule" id="MF_03198"/>
    </source>
</evidence>
<dbReference type="EMBL" id="JAEPRB010000133">
    <property type="protein sequence ID" value="KAG2220673.1"/>
    <property type="molecule type" value="Genomic_DNA"/>
</dbReference>
<feature type="binding site" evidence="1">
    <location>
        <begin position="114"/>
        <end position="116"/>
    </location>
    <ligand>
        <name>S-adenosyl-L-methionine</name>
        <dbReference type="ChEBI" id="CHEBI:59789"/>
    </ligand>
</feature>
<dbReference type="GO" id="GO:0016279">
    <property type="term" value="F:protein-lysine N-methyltransferase activity"/>
    <property type="evidence" value="ECO:0007669"/>
    <property type="project" value="UniProtKB-UniRule"/>
</dbReference>
<dbReference type="GO" id="GO:0005829">
    <property type="term" value="C:cytosol"/>
    <property type="evidence" value="ECO:0007669"/>
    <property type="project" value="TreeGrafter"/>
</dbReference>
<dbReference type="Pfam" id="PF10294">
    <property type="entry name" value="Methyltransf_16"/>
    <property type="match status" value="1"/>
</dbReference>
<sequence>MSSISVAHTEDDNKFVLRLEATGYDSDHSSSSSNDNDPFHRLNFVDSNPIPDYGTVSNTTYDLLPQGVELAEDLRGGCGGRIWEAATVMVDYLLWKNKQLENTLFKGQKVLELGAGTGLVSLALALGCPSLNNMVMTDQIPMMNLMQQNIQLNNVQEKVEAKILDWGELKDIPEACRAPDVILASDCVYLEIAFKPLVDTLISLANKDTDIYMSYRKRRKADKRFFTMARKYFTITEVLDDPKRSIYTKDRLKLYLMKKK</sequence>
<dbReference type="CDD" id="cd02440">
    <property type="entry name" value="AdoMet_MTases"/>
    <property type="match status" value="1"/>
</dbReference>
<gene>
    <name evidence="1" type="primary">EFM6</name>
    <name evidence="2" type="ORF">INT45_008216</name>
</gene>
<feature type="binding site" evidence="1">
    <location>
        <position position="138"/>
    </location>
    <ligand>
        <name>S-adenosyl-L-methionine</name>
        <dbReference type="ChEBI" id="CHEBI:59789"/>
    </ligand>
</feature>
<dbReference type="AlphaFoldDB" id="A0A8H7VLA5"/>
<name>A0A8H7VLA5_9FUNG</name>
<dbReference type="Proteomes" id="UP000646827">
    <property type="component" value="Unassembled WGS sequence"/>
</dbReference>
<dbReference type="InterPro" id="IPR033684">
    <property type="entry name" value="EFM6"/>
</dbReference>
<dbReference type="EC" id="2.1.1.-" evidence="1"/>
<comment type="caution">
    <text evidence="2">The sequence shown here is derived from an EMBL/GenBank/DDBJ whole genome shotgun (WGS) entry which is preliminary data.</text>
</comment>
<dbReference type="HAMAP" id="MF_03198">
    <property type="entry name" value="Methyltr_EFM6"/>
    <property type="match status" value="1"/>
</dbReference>
<keyword evidence="1" id="KW-0808">Transferase</keyword>
<keyword evidence="1" id="KW-0949">S-adenosyl-L-methionine</keyword>
<feature type="binding site" evidence="1">
    <location>
        <position position="166"/>
    </location>
    <ligand>
        <name>S-adenosyl-L-methionine</name>
        <dbReference type="ChEBI" id="CHEBI:59789"/>
    </ligand>
</feature>
<dbReference type="InterPro" id="IPR029063">
    <property type="entry name" value="SAM-dependent_MTases_sf"/>
</dbReference>
<feature type="binding site" evidence="1">
    <location>
        <position position="185"/>
    </location>
    <ligand>
        <name>S-adenosyl-L-methionine</name>
        <dbReference type="ChEBI" id="CHEBI:59789"/>
    </ligand>
</feature>
<organism evidence="2 3">
    <name type="scientific">Circinella minor</name>
    <dbReference type="NCBI Taxonomy" id="1195481"/>
    <lineage>
        <taxon>Eukaryota</taxon>
        <taxon>Fungi</taxon>
        <taxon>Fungi incertae sedis</taxon>
        <taxon>Mucoromycota</taxon>
        <taxon>Mucoromycotina</taxon>
        <taxon>Mucoromycetes</taxon>
        <taxon>Mucorales</taxon>
        <taxon>Lichtheimiaceae</taxon>
        <taxon>Circinella</taxon>
    </lineage>
</organism>
<comment type="subcellular location">
    <subcellularLocation>
        <location evidence="1">Cytoplasm</location>
    </subcellularLocation>
</comment>
<feature type="binding site" evidence="1">
    <location>
        <position position="83"/>
    </location>
    <ligand>
        <name>S-adenosyl-L-methionine</name>
        <dbReference type="ChEBI" id="CHEBI:59789"/>
    </ligand>
</feature>